<evidence type="ECO:0000313" key="3">
    <source>
        <dbReference type="EMBL" id="SUZ87601.1"/>
    </source>
</evidence>
<proteinExistence type="predicted"/>
<sequence>MKALAIRKHGALDQVAVLDVPPAAVAKGSVRVDLRAAALNHLDLFVITGIPGIELSMPHVLGADGAGVVSEVADGVNNVSVGDEVVLDPGLGSPDEDGYSLLGEMVPGTFAEQIVVPAENCYPKPASLSWTAAAAFPLVMLTAWRMMVSKAGLRAGEWVLIHGIGGGVSLAALQIARHLGARAIVTSHCEIKRHRAREFGAEHAVDYNHDDVVAAVRACTDGVGVDVVIDNVGEATFGTSIRACRKGGRIITCGATSGPKILVDVRRVFWRQVSIIGSTMGDSAEFRAMLAVIESGEIVPVTDQVFPLAEGRAALERLETAEQFGKIVLDVDSR</sequence>
<accession>A0A381R782</accession>
<dbReference type="SUPFAM" id="SSF50129">
    <property type="entry name" value="GroES-like"/>
    <property type="match status" value="1"/>
</dbReference>
<dbReference type="Pfam" id="PF00107">
    <property type="entry name" value="ADH_zinc_N"/>
    <property type="match status" value="1"/>
</dbReference>
<organism evidence="3">
    <name type="scientific">marine metagenome</name>
    <dbReference type="NCBI Taxonomy" id="408172"/>
    <lineage>
        <taxon>unclassified sequences</taxon>
        <taxon>metagenomes</taxon>
        <taxon>ecological metagenomes</taxon>
    </lineage>
</organism>
<dbReference type="GO" id="GO:0016491">
    <property type="term" value="F:oxidoreductase activity"/>
    <property type="evidence" value="ECO:0007669"/>
    <property type="project" value="InterPro"/>
</dbReference>
<evidence type="ECO:0000256" key="1">
    <source>
        <dbReference type="ARBA" id="ARBA00022857"/>
    </source>
</evidence>
<dbReference type="InterPro" id="IPR013149">
    <property type="entry name" value="ADH-like_C"/>
</dbReference>
<feature type="domain" description="Enoyl reductase (ER)" evidence="2">
    <location>
        <begin position="10"/>
        <end position="329"/>
    </location>
</feature>
<reference evidence="3" key="1">
    <citation type="submission" date="2018-05" db="EMBL/GenBank/DDBJ databases">
        <authorList>
            <person name="Lanie J.A."/>
            <person name="Ng W.-L."/>
            <person name="Kazmierczak K.M."/>
            <person name="Andrzejewski T.M."/>
            <person name="Davidsen T.M."/>
            <person name="Wayne K.J."/>
            <person name="Tettelin H."/>
            <person name="Glass J.I."/>
            <person name="Rusch D."/>
            <person name="Podicherti R."/>
            <person name="Tsui H.-C.T."/>
            <person name="Winkler M.E."/>
        </authorList>
    </citation>
    <scope>NUCLEOTIDE SEQUENCE</scope>
</reference>
<dbReference type="SUPFAM" id="SSF51735">
    <property type="entry name" value="NAD(P)-binding Rossmann-fold domains"/>
    <property type="match status" value="1"/>
</dbReference>
<dbReference type="Gene3D" id="3.90.180.10">
    <property type="entry name" value="Medium-chain alcohol dehydrogenases, catalytic domain"/>
    <property type="match status" value="1"/>
</dbReference>
<keyword evidence="1" id="KW-0521">NADP</keyword>
<dbReference type="EMBL" id="UINC01001732">
    <property type="protein sequence ID" value="SUZ87601.1"/>
    <property type="molecule type" value="Genomic_DNA"/>
</dbReference>
<dbReference type="Pfam" id="PF08240">
    <property type="entry name" value="ADH_N"/>
    <property type="match status" value="1"/>
</dbReference>
<dbReference type="InterPro" id="IPR011032">
    <property type="entry name" value="GroES-like_sf"/>
</dbReference>
<dbReference type="InterPro" id="IPR013154">
    <property type="entry name" value="ADH-like_N"/>
</dbReference>
<evidence type="ECO:0000259" key="2">
    <source>
        <dbReference type="SMART" id="SM00829"/>
    </source>
</evidence>
<dbReference type="InterPro" id="IPR020843">
    <property type="entry name" value="ER"/>
</dbReference>
<dbReference type="InterPro" id="IPR051603">
    <property type="entry name" value="Zinc-ADH_QOR/CCCR"/>
</dbReference>
<dbReference type="InterPro" id="IPR036291">
    <property type="entry name" value="NAD(P)-bd_dom_sf"/>
</dbReference>
<dbReference type="PANTHER" id="PTHR44154">
    <property type="entry name" value="QUINONE OXIDOREDUCTASE"/>
    <property type="match status" value="1"/>
</dbReference>
<protein>
    <recommendedName>
        <fullName evidence="2">Enoyl reductase (ER) domain-containing protein</fullName>
    </recommendedName>
</protein>
<dbReference type="SMART" id="SM00829">
    <property type="entry name" value="PKS_ER"/>
    <property type="match status" value="1"/>
</dbReference>
<dbReference type="Gene3D" id="3.40.50.720">
    <property type="entry name" value="NAD(P)-binding Rossmann-like Domain"/>
    <property type="match status" value="1"/>
</dbReference>
<dbReference type="PANTHER" id="PTHR44154:SF1">
    <property type="entry name" value="QUINONE OXIDOREDUCTASE"/>
    <property type="match status" value="1"/>
</dbReference>
<name>A0A381R782_9ZZZZ</name>
<gene>
    <name evidence="3" type="ORF">METZ01_LOCUS40455</name>
</gene>
<dbReference type="AlphaFoldDB" id="A0A381R782"/>